<dbReference type="EMBL" id="FNKP01000002">
    <property type="protein sequence ID" value="SDR37012.1"/>
    <property type="molecule type" value="Genomic_DNA"/>
</dbReference>
<protein>
    <submittedName>
        <fullName evidence="1">Uncharacterized protein</fullName>
    </submittedName>
</protein>
<reference evidence="2" key="1">
    <citation type="submission" date="2016-10" db="EMBL/GenBank/DDBJ databases">
        <authorList>
            <person name="Varghese N."/>
        </authorList>
    </citation>
    <scope>NUCLEOTIDE SEQUENCE [LARGE SCALE GENOMIC DNA]</scope>
    <source>
        <strain evidence="2">GAS106B</strain>
    </source>
</reference>
<gene>
    <name evidence="1" type="ORF">SAMN05443245_5174</name>
</gene>
<dbReference type="OrthoDB" id="9554316at2"/>
<sequence length="115" mass="13227">MIHQKQILWFDRRVTLACDGQCNKAWGINNRPKVDFDPDEPDDYAFLADHELGEAPSNPGVWEGGHGKPFGPDYMNKWCARECERSGIFEHGEEIDLSNYSARVYNMPSRHKDVT</sequence>
<dbReference type="AlphaFoldDB" id="A0A1H1IH55"/>
<proteinExistence type="predicted"/>
<keyword evidence="2" id="KW-1185">Reference proteome</keyword>
<evidence type="ECO:0000313" key="2">
    <source>
        <dbReference type="Proteomes" id="UP000183487"/>
    </source>
</evidence>
<evidence type="ECO:0000313" key="1">
    <source>
        <dbReference type="EMBL" id="SDR37012.1"/>
    </source>
</evidence>
<dbReference type="Proteomes" id="UP000183487">
    <property type="component" value="Unassembled WGS sequence"/>
</dbReference>
<organism evidence="1 2">
    <name type="scientific">Paraburkholderia fungorum</name>
    <dbReference type="NCBI Taxonomy" id="134537"/>
    <lineage>
        <taxon>Bacteria</taxon>
        <taxon>Pseudomonadati</taxon>
        <taxon>Pseudomonadota</taxon>
        <taxon>Betaproteobacteria</taxon>
        <taxon>Burkholderiales</taxon>
        <taxon>Burkholderiaceae</taxon>
        <taxon>Paraburkholderia</taxon>
    </lineage>
</organism>
<name>A0A1H1IH55_9BURK</name>
<accession>A0A1H1IH55</accession>
<dbReference type="RefSeq" id="WP_074769896.1">
    <property type="nucleotide sequence ID" value="NZ_FNKP01000002.1"/>
</dbReference>